<dbReference type="HOGENOM" id="CLU_3436062_0_0_1"/>
<protein>
    <submittedName>
        <fullName evidence="1">Uncharacterized protein</fullName>
    </submittedName>
</protein>
<evidence type="ECO:0000313" key="1">
    <source>
        <dbReference type="EnsemblPlants" id="ORUFI05G19740.4"/>
    </source>
</evidence>
<evidence type="ECO:0000313" key="2">
    <source>
        <dbReference type="Proteomes" id="UP000008022"/>
    </source>
</evidence>
<sequence>MQSINAKCKRCKL</sequence>
<dbReference type="Gramene" id="ORUFI05G19740.4">
    <property type="protein sequence ID" value="ORUFI05G19740.4"/>
    <property type="gene ID" value="ORUFI05G19740"/>
</dbReference>
<keyword evidence="2" id="KW-1185">Reference proteome</keyword>
<dbReference type="Proteomes" id="UP000008022">
    <property type="component" value="Unassembled WGS sequence"/>
</dbReference>
<name>A0A0E0PNA1_ORYRU</name>
<accession>A0A0E0PNA1</accession>
<proteinExistence type="predicted"/>
<reference evidence="2" key="1">
    <citation type="submission" date="2013-06" db="EMBL/GenBank/DDBJ databases">
        <authorList>
            <person name="Zhao Q."/>
        </authorList>
    </citation>
    <scope>NUCLEOTIDE SEQUENCE</scope>
    <source>
        <strain evidence="2">cv. W1943</strain>
    </source>
</reference>
<dbReference type="EnsemblPlants" id="ORUFI05G19740.4">
    <property type="protein sequence ID" value="ORUFI05G19740.4"/>
    <property type="gene ID" value="ORUFI05G19740"/>
</dbReference>
<reference evidence="1" key="2">
    <citation type="submission" date="2015-06" db="UniProtKB">
        <authorList>
            <consortium name="EnsemblPlants"/>
        </authorList>
    </citation>
    <scope>IDENTIFICATION</scope>
</reference>
<organism evidence="1 2">
    <name type="scientific">Oryza rufipogon</name>
    <name type="common">Brownbeard rice</name>
    <name type="synonym">Asian wild rice</name>
    <dbReference type="NCBI Taxonomy" id="4529"/>
    <lineage>
        <taxon>Eukaryota</taxon>
        <taxon>Viridiplantae</taxon>
        <taxon>Streptophyta</taxon>
        <taxon>Embryophyta</taxon>
        <taxon>Tracheophyta</taxon>
        <taxon>Spermatophyta</taxon>
        <taxon>Magnoliopsida</taxon>
        <taxon>Liliopsida</taxon>
        <taxon>Poales</taxon>
        <taxon>Poaceae</taxon>
        <taxon>BOP clade</taxon>
        <taxon>Oryzoideae</taxon>
        <taxon>Oryzeae</taxon>
        <taxon>Oryzinae</taxon>
        <taxon>Oryza</taxon>
    </lineage>
</organism>